<dbReference type="SUPFAM" id="SSF55486">
    <property type="entry name" value="Metalloproteases ('zincins'), catalytic domain"/>
    <property type="match status" value="1"/>
</dbReference>
<dbReference type="EMBL" id="BAABLP010000006">
    <property type="protein sequence ID" value="GAA4753575.1"/>
    <property type="molecule type" value="Genomic_DNA"/>
</dbReference>
<proteinExistence type="predicted"/>
<dbReference type="InterPro" id="IPR001818">
    <property type="entry name" value="Pept_M10_metallopeptidase"/>
</dbReference>
<keyword evidence="4" id="KW-0862">Zinc</keyword>
<evidence type="ECO:0000256" key="1">
    <source>
        <dbReference type="ARBA" id="ARBA00022670"/>
    </source>
</evidence>
<keyword evidence="5" id="KW-0732">Signal</keyword>
<feature type="chain" id="PRO_5047050081" description="Peptidase metallopeptidase domain-containing protein" evidence="5">
    <location>
        <begin position="27"/>
        <end position="249"/>
    </location>
</feature>
<dbReference type="InterPro" id="IPR024079">
    <property type="entry name" value="MetalloPept_cat_dom_sf"/>
</dbReference>
<keyword evidence="3" id="KW-0378">Hydrolase</keyword>
<evidence type="ECO:0000256" key="3">
    <source>
        <dbReference type="ARBA" id="ARBA00022801"/>
    </source>
</evidence>
<dbReference type="Pfam" id="PF00413">
    <property type="entry name" value="Peptidase_M10"/>
    <property type="match status" value="1"/>
</dbReference>
<dbReference type="Gene3D" id="3.40.390.10">
    <property type="entry name" value="Collagenase (Catalytic Domain)"/>
    <property type="match status" value="1"/>
</dbReference>
<dbReference type="InterPro" id="IPR006026">
    <property type="entry name" value="Peptidase_Metallo"/>
</dbReference>
<reference evidence="8" key="1">
    <citation type="journal article" date="2019" name="Int. J. Syst. Evol. Microbiol.">
        <title>The Global Catalogue of Microorganisms (GCM) 10K type strain sequencing project: providing services to taxonomists for standard genome sequencing and annotation.</title>
        <authorList>
            <consortium name="The Broad Institute Genomics Platform"/>
            <consortium name="The Broad Institute Genome Sequencing Center for Infectious Disease"/>
            <person name="Wu L."/>
            <person name="Ma J."/>
        </authorList>
    </citation>
    <scope>NUCLEOTIDE SEQUENCE [LARGE SCALE GENOMIC DNA]</scope>
    <source>
        <strain evidence="8">JCM 19015</strain>
    </source>
</reference>
<comment type="caution">
    <text evidence="7">The sequence shown here is derived from an EMBL/GenBank/DDBJ whole genome shotgun (WGS) entry which is preliminary data.</text>
</comment>
<keyword evidence="8" id="KW-1185">Reference proteome</keyword>
<name>A0ABP8ZEJ2_9MICO</name>
<evidence type="ECO:0000256" key="4">
    <source>
        <dbReference type="ARBA" id="ARBA00022833"/>
    </source>
</evidence>
<feature type="domain" description="Peptidase metallopeptidase" evidence="6">
    <location>
        <begin position="61"/>
        <end position="245"/>
    </location>
</feature>
<evidence type="ECO:0000259" key="6">
    <source>
        <dbReference type="SMART" id="SM00235"/>
    </source>
</evidence>
<dbReference type="SMART" id="SM00235">
    <property type="entry name" value="ZnMc"/>
    <property type="match status" value="1"/>
</dbReference>
<evidence type="ECO:0000256" key="5">
    <source>
        <dbReference type="SAM" id="SignalP"/>
    </source>
</evidence>
<organism evidence="7 8">
    <name type="scientific">Amnibacterium soli</name>
    <dbReference type="NCBI Taxonomy" id="1282736"/>
    <lineage>
        <taxon>Bacteria</taxon>
        <taxon>Bacillati</taxon>
        <taxon>Actinomycetota</taxon>
        <taxon>Actinomycetes</taxon>
        <taxon>Micrococcales</taxon>
        <taxon>Microbacteriaceae</taxon>
        <taxon>Amnibacterium</taxon>
    </lineage>
</organism>
<accession>A0ABP8ZEJ2</accession>
<dbReference type="RefSeq" id="WP_345481928.1">
    <property type="nucleotide sequence ID" value="NZ_BAABLP010000006.1"/>
</dbReference>
<sequence>MVLRRLRQLAAAAALLGLAAAVTAPAAVPAELAAPASAARTAPAGAPDARFEMVSTTDPAKPMRWLACRPIEYRINTKDMPAGMVATVQHAMAVLARQTGARFRYAGRTSHTFTSTSHAATPTVYIAFTKRAQVAGQTFGGAGGEIGVGGPAAAWYRTGGTTVEAITYGRVLLSSRFTGPRTGGGVSWQALILHEVGHALNLAHRGGATSIMHPTLTAATPARYTAAEVRALRRVLQTTRCDYAAWSHL</sequence>
<evidence type="ECO:0000313" key="8">
    <source>
        <dbReference type="Proteomes" id="UP001500121"/>
    </source>
</evidence>
<feature type="signal peptide" evidence="5">
    <location>
        <begin position="1"/>
        <end position="26"/>
    </location>
</feature>
<gene>
    <name evidence="7" type="ORF">GCM10025783_28090</name>
</gene>
<evidence type="ECO:0000256" key="2">
    <source>
        <dbReference type="ARBA" id="ARBA00022723"/>
    </source>
</evidence>
<protein>
    <recommendedName>
        <fullName evidence="6">Peptidase metallopeptidase domain-containing protein</fullName>
    </recommendedName>
</protein>
<dbReference type="Proteomes" id="UP001500121">
    <property type="component" value="Unassembled WGS sequence"/>
</dbReference>
<keyword evidence="2" id="KW-0479">Metal-binding</keyword>
<keyword evidence="1" id="KW-0645">Protease</keyword>
<evidence type="ECO:0000313" key="7">
    <source>
        <dbReference type="EMBL" id="GAA4753575.1"/>
    </source>
</evidence>